<reference evidence="1 2" key="1">
    <citation type="submission" date="2014-01" db="EMBL/GenBank/DDBJ databases">
        <title>Roseivivax halodurans JCM 10272 Genome Sequencing.</title>
        <authorList>
            <person name="Lai Q."/>
            <person name="Li G."/>
            <person name="Shao Z."/>
        </authorList>
    </citation>
    <scope>NUCLEOTIDE SEQUENCE [LARGE SCALE GENOMIC DNA]</scope>
    <source>
        <strain evidence="1 2">JCM 10272</strain>
    </source>
</reference>
<dbReference type="Proteomes" id="UP000022447">
    <property type="component" value="Unassembled WGS sequence"/>
</dbReference>
<evidence type="ECO:0000313" key="2">
    <source>
        <dbReference type="Proteomes" id="UP000022447"/>
    </source>
</evidence>
<sequence length="44" mass="4838">MRLSEIRALRGRLDLPVECDLDFAPDAPLGLYVNRARKAGAILA</sequence>
<dbReference type="STRING" id="1449350.OCH239_09955"/>
<dbReference type="AlphaFoldDB" id="X7ECC0"/>
<gene>
    <name evidence="1" type="ORF">OCH239_09955</name>
</gene>
<evidence type="ECO:0000313" key="1">
    <source>
        <dbReference type="EMBL" id="ETX13505.1"/>
    </source>
</evidence>
<comment type="caution">
    <text evidence="1">The sequence shown here is derived from an EMBL/GenBank/DDBJ whole genome shotgun (WGS) entry which is preliminary data.</text>
</comment>
<accession>X7ECC0</accession>
<dbReference type="InterPro" id="IPR021341">
    <property type="entry name" value="DUF2958"/>
</dbReference>
<organism evidence="1 2">
    <name type="scientific">Roseivivax halodurans JCM 10272</name>
    <dbReference type="NCBI Taxonomy" id="1449350"/>
    <lineage>
        <taxon>Bacteria</taxon>
        <taxon>Pseudomonadati</taxon>
        <taxon>Pseudomonadota</taxon>
        <taxon>Alphaproteobacteria</taxon>
        <taxon>Rhodobacterales</taxon>
        <taxon>Roseobacteraceae</taxon>
        <taxon>Roseivivax</taxon>
    </lineage>
</organism>
<protein>
    <submittedName>
        <fullName evidence="1">Uncharacterized protein</fullName>
    </submittedName>
</protein>
<proteinExistence type="predicted"/>
<name>X7ECC0_9RHOB</name>
<keyword evidence="2" id="KW-1185">Reference proteome</keyword>
<dbReference type="EMBL" id="JALZ01000024">
    <property type="protein sequence ID" value="ETX13505.1"/>
    <property type="molecule type" value="Genomic_DNA"/>
</dbReference>
<dbReference type="Pfam" id="PF11171">
    <property type="entry name" value="DUF2958"/>
    <property type="match status" value="1"/>
</dbReference>